<dbReference type="Proteomes" id="UP000245802">
    <property type="component" value="Chromosome"/>
</dbReference>
<reference evidence="2 3" key="1">
    <citation type="submission" date="2018-01" db="EMBL/GenBank/DDBJ databases">
        <title>G. obscuriglobus.</title>
        <authorList>
            <person name="Franke J."/>
            <person name="Blomberg W."/>
            <person name="Selmecki A."/>
        </authorList>
    </citation>
    <scope>NUCLEOTIDE SEQUENCE [LARGE SCALE GENOMIC DNA]</scope>
    <source>
        <strain evidence="2 3">DSM 5831</strain>
    </source>
</reference>
<evidence type="ECO:0000313" key="2">
    <source>
        <dbReference type="EMBL" id="AWM35854.1"/>
    </source>
</evidence>
<gene>
    <name evidence="2" type="ORF">C1280_01675</name>
</gene>
<evidence type="ECO:0000256" key="1">
    <source>
        <dbReference type="SAM" id="Coils"/>
    </source>
</evidence>
<accession>A0A2Z3H2M0</accession>
<organism evidence="2 3">
    <name type="scientific">Gemmata obscuriglobus</name>
    <dbReference type="NCBI Taxonomy" id="114"/>
    <lineage>
        <taxon>Bacteria</taxon>
        <taxon>Pseudomonadati</taxon>
        <taxon>Planctomycetota</taxon>
        <taxon>Planctomycetia</taxon>
        <taxon>Gemmatales</taxon>
        <taxon>Gemmataceae</taxon>
        <taxon>Gemmata</taxon>
    </lineage>
</organism>
<dbReference type="RefSeq" id="WP_010045358.1">
    <property type="nucleotide sequence ID" value="NZ_CP025958.1"/>
</dbReference>
<keyword evidence="1" id="KW-0175">Coiled coil</keyword>
<keyword evidence="3" id="KW-1185">Reference proteome</keyword>
<evidence type="ECO:0000313" key="3">
    <source>
        <dbReference type="Proteomes" id="UP000245802"/>
    </source>
</evidence>
<dbReference type="EMBL" id="CP025958">
    <property type="protein sequence ID" value="AWM35854.1"/>
    <property type="molecule type" value="Genomic_DNA"/>
</dbReference>
<protein>
    <submittedName>
        <fullName evidence="2">Uncharacterized protein</fullName>
    </submittedName>
</protein>
<dbReference type="KEGG" id="gog:C1280_01675"/>
<dbReference type="AlphaFoldDB" id="A0A2Z3H2M0"/>
<feature type="coiled-coil region" evidence="1">
    <location>
        <begin position="44"/>
        <end position="74"/>
    </location>
</feature>
<sequence length="81" mass="9212">MNTLLVAVLVLAIAGGALIDVRLALWVWAAWSDHRAERRASDLVPHLERAHRQLRDQNARLKELETQAAQVQQHLWGTNQN</sequence>
<name>A0A2Z3H2M0_9BACT</name>
<proteinExistence type="predicted"/>